<keyword evidence="1" id="KW-0540">Nuclease</keyword>
<evidence type="ECO:0000313" key="6">
    <source>
        <dbReference type="EMBL" id="MBB1123266.1"/>
    </source>
</evidence>
<dbReference type="GO" id="GO:0008270">
    <property type="term" value="F:zinc ion binding"/>
    <property type="evidence" value="ECO:0007669"/>
    <property type="project" value="InterPro"/>
</dbReference>
<dbReference type="GO" id="GO:0003676">
    <property type="term" value="F:nucleic acid binding"/>
    <property type="evidence" value="ECO:0007669"/>
    <property type="project" value="InterPro"/>
</dbReference>
<dbReference type="RefSeq" id="WP_182602520.1">
    <property type="nucleotide sequence ID" value="NZ_JACIVD010000061.1"/>
</dbReference>
<accession>A0A839H7T1</accession>
<organism evidence="6 7">
    <name type="scientific">Limosilactobacillus albertensis</name>
    <dbReference type="NCBI Taxonomy" id="2759752"/>
    <lineage>
        <taxon>Bacteria</taxon>
        <taxon>Bacillati</taxon>
        <taxon>Bacillota</taxon>
        <taxon>Bacilli</taxon>
        <taxon>Lactobacillales</taxon>
        <taxon>Lactobacillaceae</taxon>
        <taxon>Limosilactobacillus</taxon>
    </lineage>
</organism>
<evidence type="ECO:0000256" key="2">
    <source>
        <dbReference type="ARBA" id="ARBA00022801"/>
    </source>
</evidence>
<protein>
    <recommendedName>
        <fullName evidence="4">Putative HNH nuclease YajD</fullName>
    </recommendedName>
</protein>
<dbReference type="Gene3D" id="1.10.30.50">
    <property type="match status" value="1"/>
</dbReference>
<name>A0A839H7T1_9LACO</name>
<gene>
    <name evidence="6" type="ORF">H5S41_04730</name>
</gene>
<reference evidence="6 7" key="1">
    <citation type="submission" date="2020-07" db="EMBL/GenBank/DDBJ databases">
        <title>Description of Limosilactobacillus balticus sp. nov., Limosilactobacillus agrestis sp. nov., Limosilactobacillus albertensis sp. nov., Limosilactobacillus rudii sp. nov., Limosilactobacillus fastidiosus sp. nov., five novel Limosilactobacillus species isolated from the vertebrate gastrointestinal tract, and proposal of 6 subspecies of Limosilactobacillus reuteri adapted to the gastrointestinal tract of specific vertebrate hosts.</title>
        <authorList>
            <person name="Li F."/>
            <person name="Cheng C."/>
            <person name="Zheng J."/>
            <person name="Quevedo R.M."/>
            <person name="Li J."/>
            <person name="Roos S."/>
            <person name="Gaenzle M.G."/>
            <person name="Walter J."/>
        </authorList>
    </citation>
    <scope>NUCLEOTIDE SEQUENCE [LARGE SCALE GENOMIC DNA]</scope>
    <source>
        <strain evidence="6 7">Lr3000</strain>
    </source>
</reference>
<proteinExistence type="inferred from homology"/>
<dbReference type="EMBL" id="JACIVD010000061">
    <property type="protein sequence ID" value="MBB1123266.1"/>
    <property type="molecule type" value="Genomic_DNA"/>
</dbReference>
<dbReference type="Pfam" id="PF01844">
    <property type="entry name" value="HNH"/>
    <property type="match status" value="1"/>
</dbReference>
<comment type="caution">
    <text evidence="6">The sequence shown here is derived from an EMBL/GenBank/DDBJ whole genome shotgun (WGS) entry which is preliminary data.</text>
</comment>
<dbReference type="GO" id="GO:0004519">
    <property type="term" value="F:endonuclease activity"/>
    <property type="evidence" value="ECO:0007669"/>
    <property type="project" value="UniProtKB-KW"/>
</dbReference>
<feature type="domain" description="HNH nuclease" evidence="5">
    <location>
        <begin position="84"/>
        <end position="141"/>
    </location>
</feature>
<keyword evidence="6" id="KW-0255">Endonuclease</keyword>
<evidence type="ECO:0000256" key="1">
    <source>
        <dbReference type="ARBA" id="ARBA00022722"/>
    </source>
</evidence>
<dbReference type="AlphaFoldDB" id="A0A839H7T1"/>
<evidence type="ECO:0000259" key="5">
    <source>
        <dbReference type="SMART" id="SM00507"/>
    </source>
</evidence>
<evidence type="ECO:0000256" key="4">
    <source>
        <dbReference type="ARBA" id="ARBA00040194"/>
    </source>
</evidence>
<dbReference type="SMART" id="SM00507">
    <property type="entry name" value="HNHc"/>
    <property type="match status" value="1"/>
</dbReference>
<dbReference type="PANTHER" id="PTHR41286:SF1">
    <property type="entry name" value="HNH NUCLEASE YAJD-RELATED"/>
    <property type="match status" value="1"/>
</dbReference>
<dbReference type="PANTHER" id="PTHR41286">
    <property type="entry name" value="HNH NUCLEASE YAJD-RELATED"/>
    <property type="match status" value="1"/>
</dbReference>
<evidence type="ECO:0000256" key="3">
    <source>
        <dbReference type="ARBA" id="ARBA00038412"/>
    </source>
</evidence>
<dbReference type="GO" id="GO:0005829">
    <property type="term" value="C:cytosol"/>
    <property type="evidence" value="ECO:0007669"/>
    <property type="project" value="TreeGrafter"/>
</dbReference>
<dbReference type="GO" id="GO:0016787">
    <property type="term" value="F:hydrolase activity"/>
    <property type="evidence" value="ECO:0007669"/>
    <property type="project" value="UniProtKB-KW"/>
</dbReference>
<sequence>MPRYRRCRQPECHAMVKYPNHYCAKHFEYEAEYLANRQRWARKHAEQYQHHDKRYAKHYNTVTRNRNEERSDQYKFYRSRQWVGLRESTLDHDHYLCQYCKAYGKLTPNSKTVDHIVPIAYNSELKADSSNLATICRECHRLKTQWEQSYYGTGQNIAKKDVPEIHDIQRIVILMRKK</sequence>
<dbReference type="InterPro" id="IPR002711">
    <property type="entry name" value="HNH"/>
</dbReference>
<comment type="similarity">
    <text evidence="3">Belongs to the HNH nuclease family.</text>
</comment>
<evidence type="ECO:0000313" key="7">
    <source>
        <dbReference type="Proteomes" id="UP000547628"/>
    </source>
</evidence>
<dbReference type="CDD" id="cd00085">
    <property type="entry name" value="HNHc"/>
    <property type="match status" value="1"/>
</dbReference>
<dbReference type="Proteomes" id="UP000547628">
    <property type="component" value="Unassembled WGS sequence"/>
</dbReference>
<dbReference type="InterPro" id="IPR003615">
    <property type="entry name" value="HNH_nuc"/>
</dbReference>
<keyword evidence="2" id="KW-0378">Hydrolase</keyword>